<evidence type="ECO:0000313" key="3">
    <source>
        <dbReference type="Proteomes" id="UP000319976"/>
    </source>
</evidence>
<reference evidence="2 3" key="1">
    <citation type="submission" date="2019-02" db="EMBL/GenBank/DDBJ databases">
        <title>Deep-cultivation of Planctomycetes and their phenomic and genomic characterization uncovers novel biology.</title>
        <authorList>
            <person name="Wiegand S."/>
            <person name="Jogler M."/>
            <person name="Boedeker C."/>
            <person name="Pinto D."/>
            <person name="Vollmers J."/>
            <person name="Rivas-Marin E."/>
            <person name="Kohn T."/>
            <person name="Peeters S.H."/>
            <person name="Heuer A."/>
            <person name="Rast P."/>
            <person name="Oberbeckmann S."/>
            <person name="Bunk B."/>
            <person name="Jeske O."/>
            <person name="Meyerdierks A."/>
            <person name="Storesund J.E."/>
            <person name="Kallscheuer N."/>
            <person name="Luecker S."/>
            <person name="Lage O.M."/>
            <person name="Pohl T."/>
            <person name="Merkel B.J."/>
            <person name="Hornburger P."/>
            <person name="Mueller R.-W."/>
            <person name="Bruemmer F."/>
            <person name="Labrenz M."/>
            <person name="Spormann A.M."/>
            <person name="Op den Camp H."/>
            <person name="Overmann J."/>
            <person name="Amann R."/>
            <person name="Jetten M.S.M."/>
            <person name="Mascher T."/>
            <person name="Medema M.H."/>
            <person name="Devos D.P."/>
            <person name="Kaster A.-K."/>
            <person name="Ovreas L."/>
            <person name="Rohde M."/>
            <person name="Galperin M.Y."/>
            <person name="Jogler C."/>
        </authorList>
    </citation>
    <scope>NUCLEOTIDE SEQUENCE [LARGE SCALE GENOMIC DNA]</scope>
    <source>
        <strain evidence="2 3">V22</strain>
    </source>
</reference>
<name>A0A517T9S6_9PLAN</name>
<dbReference type="SUPFAM" id="SSF53649">
    <property type="entry name" value="Alkaline phosphatase-like"/>
    <property type="match status" value="1"/>
</dbReference>
<dbReference type="KEGG" id="chya:V22_23770"/>
<dbReference type="RefSeq" id="WP_145262883.1">
    <property type="nucleotide sequence ID" value="NZ_CP036316.1"/>
</dbReference>
<sequence precursor="true">MYRREFLTTASAGLSASALLSVPAIASSEKSHSSPQGKAEHVIMIWLGGGPSQVDTFDIKRLSKDGRKDPGSAYPGIDTAIPGVQVCEFLPQLANVYDRCVPVRSVHHDVIDEHAAATYRMHVGRPVSGTIVYPCIASIITFLKEPVNPLVPQYVLMGNPSPGRSPGFLGAEYGFLNISDTSGPKGLSRPARVSEMRDRTRRDLLAAFQNDYLRKYPNSPTIADKVSASQKGFRLAGPEFMSTFDVDKEPDDLRNSYKDDFGQRCLLARRLVERGSRFVEVSFNLNFINGTGWDTHNDGHNSQYKLIQSLDSALSTLIVDLEEKKLLDKTLILVAGEFGRPSSFDNGGGRGHQGKAFSVLLAGGGLQTGQAIGETDELCKKVVSDPVSVPDLFATMIAALGVDPHEEIYAGTRPVPVTDRGKPIAKLFA</sequence>
<organism evidence="2 3">
    <name type="scientific">Calycomorphotria hydatis</name>
    <dbReference type="NCBI Taxonomy" id="2528027"/>
    <lineage>
        <taxon>Bacteria</taxon>
        <taxon>Pseudomonadati</taxon>
        <taxon>Planctomycetota</taxon>
        <taxon>Planctomycetia</taxon>
        <taxon>Planctomycetales</taxon>
        <taxon>Planctomycetaceae</taxon>
        <taxon>Calycomorphotria</taxon>
    </lineage>
</organism>
<dbReference type="AlphaFoldDB" id="A0A517T9S6"/>
<protein>
    <recommendedName>
        <fullName evidence="4">Sulfatase</fullName>
    </recommendedName>
</protein>
<feature type="chain" id="PRO_5022242121" description="Sulfatase" evidence="1">
    <location>
        <begin position="27"/>
        <end position="429"/>
    </location>
</feature>
<dbReference type="Proteomes" id="UP000319976">
    <property type="component" value="Chromosome"/>
</dbReference>
<evidence type="ECO:0008006" key="4">
    <source>
        <dbReference type="Google" id="ProtNLM"/>
    </source>
</evidence>
<keyword evidence="3" id="KW-1185">Reference proteome</keyword>
<evidence type="ECO:0000256" key="1">
    <source>
        <dbReference type="SAM" id="SignalP"/>
    </source>
</evidence>
<dbReference type="InterPro" id="IPR010869">
    <property type="entry name" value="DUF1501"/>
</dbReference>
<dbReference type="Pfam" id="PF07394">
    <property type="entry name" value="DUF1501"/>
    <property type="match status" value="1"/>
</dbReference>
<dbReference type="PANTHER" id="PTHR43737:SF1">
    <property type="entry name" value="DUF1501 DOMAIN-CONTAINING PROTEIN"/>
    <property type="match status" value="1"/>
</dbReference>
<dbReference type="Gene3D" id="3.40.720.10">
    <property type="entry name" value="Alkaline Phosphatase, subunit A"/>
    <property type="match status" value="1"/>
</dbReference>
<gene>
    <name evidence="2" type="ORF">V22_23770</name>
</gene>
<dbReference type="OrthoDB" id="127333at2"/>
<proteinExistence type="predicted"/>
<feature type="signal peptide" evidence="1">
    <location>
        <begin position="1"/>
        <end position="26"/>
    </location>
</feature>
<dbReference type="InterPro" id="IPR017850">
    <property type="entry name" value="Alkaline_phosphatase_core_sf"/>
</dbReference>
<dbReference type="PANTHER" id="PTHR43737">
    <property type="entry name" value="BLL7424 PROTEIN"/>
    <property type="match status" value="1"/>
</dbReference>
<keyword evidence="1" id="KW-0732">Signal</keyword>
<accession>A0A517T9S6</accession>
<evidence type="ECO:0000313" key="2">
    <source>
        <dbReference type="EMBL" id="QDT65130.1"/>
    </source>
</evidence>
<dbReference type="EMBL" id="CP036316">
    <property type="protein sequence ID" value="QDT65130.1"/>
    <property type="molecule type" value="Genomic_DNA"/>
</dbReference>